<gene>
    <name evidence="5" type="ordered locus">Acid_7215</name>
</gene>
<dbReference type="GO" id="GO:0006508">
    <property type="term" value="P:proteolysis"/>
    <property type="evidence" value="ECO:0007669"/>
    <property type="project" value="UniProtKB-KW"/>
</dbReference>
<dbReference type="EMBL" id="CP000473">
    <property type="protein sequence ID" value="ABJ88126.1"/>
    <property type="molecule type" value="Genomic_DNA"/>
</dbReference>
<dbReference type="Pfam" id="PF07687">
    <property type="entry name" value="M20_dimer"/>
    <property type="match status" value="1"/>
</dbReference>
<accession>Q01QE4</accession>
<dbReference type="GO" id="GO:0008233">
    <property type="term" value="F:peptidase activity"/>
    <property type="evidence" value="ECO:0007669"/>
    <property type="project" value="UniProtKB-KW"/>
</dbReference>
<dbReference type="Pfam" id="PF01546">
    <property type="entry name" value="Peptidase_M20"/>
    <property type="match status" value="1"/>
</dbReference>
<dbReference type="SUPFAM" id="SSF55031">
    <property type="entry name" value="Bacterial exopeptidase dimerisation domain"/>
    <property type="match status" value="1"/>
</dbReference>
<keyword evidence="2" id="KW-0479">Metal-binding</keyword>
<dbReference type="PANTHER" id="PTHR43270">
    <property type="entry name" value="BETA-ALA-HIS DIPEPTIDASE"/>
    <property type="match status" value="1"/>
</dbReference>
<evidence type="ECO:0000313" key="5">
    <source>
        <dbReference type="EMBL" id="ABJ88126.1"/>
    </source>
</evidence>
<evidence type="ECO:0000256" key="3">
    <source>
        <dbReference type="ARBA" id="ARBA00022801"/>
    </source>
</evidence>
<keyword evidence="3" id="KW-0378">Hydrolase</keyword>
<dbReference type="GO" id="GO:0046872">
    <property type="term" value="F:metal ion binding"/>
    <property type="evidence" value="ECO:0007669"/>
    <property type="project" value="UniProtKB-KW"/>
</dbReference>
<sequence>MNYYEQHQADFLEGLKTFLRIPSISTLSENKPDMRRAAEFAVNELRAAGMTVAELIEGEGESNPLVYAEWLGAPGKPTILFYGHYDVQPPDPLDEWKSPPFEPEVRGDNIYARGACDDKGQVYIQIKAVEGLLKTAGKLPVNVKFLLEGEEETGGEHIEAYVKTRPPRLKADAAVVCDTEMFAPELPTICVGLRGMVYYELFVQGADHDLHSGVYGGAAPNPILAIAEILCALKDRAGRIQVPGFYDSVEPPSAKERAAWASLPFDEKEYTEKEMGAKELVGEPGVPLFERVWARPTVEIHGIRGGFTGEGAKTVIPARAVAKISTRLVASQTVDASVKLMQAAVKAACPRGVTAELKVLHAGEPSLTNPDNPFIHAAAEALKETFGKETVYIRSGGSIPIVGVFDRYLGIPSVMMGFGLPDDNLHAPNEKFHLPNFYRGIQAVARYLEILGR</sequence>
<proteinExistence type="predicted"/>
<dbReference type="KEGG" id="sus:Acid_7215"/>
<feature type="domain" description="Peptidase M20 dimerisation" evidence="4">
    <location>
        <begin position="191"/>
        <end position="352"/>
    </location>
</feature>
<dbReference type="Gene3D" id="3.40.630.10">
    <property type="entry name" value="Zn peptidases"/>
    <property type="match status" value="1"/>
</dbReference>
<dbReference type="InterPro" id="IPR011650">
    <property type="entry name" value="Peptidase_M20_dimer"/>
</dbReference>
<evidence type="ECO:0000256" key="2">
    <source>
        <dbReference type="ARBA" id="ARBA00022723"/>
    </source>
</evidence>
<dbReference type="AlphaFoldDB" id="Q01QE4"/>
<dbReference type="InParanoid" id="Q01QE4"/>
<keyword evidence="1" id="KW-0645">Protease</keyword>
<dbReference type="Gene3D" id="3.30.70.360">
    <property type="match status" value="1"/>
</dbReference>
<dbReference type="eggNOG" id="COG0624">
    <property type="taxonomic scope" value="Bacteria"/>
</dbReference>
<dbReference type="NCBIfam" id="NF006579">
    <property type="entry name" value="PRK09104.1"/>
    <property type="match status" value="1"/>
</dbReference>
<dbReference type="SUPFAM" id="SSF53187">
    <property type="entry name" value="Zn-dependent exopeptidases"/>
    <property type="match status" value="1"/>
</dbReference>
<dbReference type="InterPro" id="IPR002933">
    <property type="entry name" value="Peptidase_M20"/>
</dbReference>
<dbReference type="PANTHER" id="PTHR43270:SF12">
    <property type="entry name" value="SUCCINYL-DIAMINOPIMELATE DESUCCINYLASE"/>
    <property type="match status" value="1"/>
</dbReference>
<dbReference type="HOGENOM" id="CLU_029469_2_1_0"/>
<evidence type="ECO:0000256" key="1">
    <source>
        <dbReference type="ARBA" id="ARBA00022670"/>
    </source>
</evidence>
<dbReference type="NCBIfam" id="NF005914">
    <property type="entry name" value="PRK07907.1"/>
    <property type="match status" value="1"/>
</dbReference>
<dbReference type="InterPro" id="IPR036264">
    <property type="entry name" value="Bact_exopeptidase_dim_dom"/>
</dbReference>
<dbReference type="InterPro" id="IPR051458">
    <property type="entry name" value="Cyt/Met_Dipeptidase"/>
</dbReference>
<reference evidence="5" key="1">
    <citation type="submission" date="2006-10" db="EMBL/GenBank/DDBJ databases">
        <title>Complete sequence of Solibacter usitatus Ellin6076.</title>
        <authorList>
            <consortium name="US DOE Joint Genome Institute"/>
            <person name="Copeland A."/>
            <person name="Lucas S."/>
            <person name="Lapidus A."/>
            <person name="Barry K."/>
            <person name="Detter J.C."/>
            <person name="Glavina del Rio T."/>
            <person name="Hammon N."/>
            <person name="Israni S."/>
            <person name="Dalin E."/>
            <person name="Tice H."/>
            <person name="Pitluck S."/>
            <person name="Thompson L.S."/>
            <person name="Brettin T."/>
            <person name="Bruce D."/>
            <person name="Han C."/>
            <person name="Tapia R."/>
            <person name="Gilna P."/>
            <person name="Schmutz J."/>
            <person name="Larimer F."/>
            <person name="Land M."/>
            <person name="Hauser L."/>
            <person name="Kyrpides N."/>
            <person name="Mikhailova N."/>
            <person name="Janssen P.H."/>
            <person name="Kuske C.R."/>
            <person name="Richardson P."/>
        </authorList>
    </citation>
    <scope>NUCLEOTIDE SEQUENCE</scope>
    <source>
        <strain evidence="5">Ellin6076</strain>
    </source>
</reference>
<organism evidence="5">
    <name type="scientific">Solibacter usitatus (strain Ellin6076)</name>
    <dbReference type="NCBI Taxonomy" id="234267"/>
    <lineage>
        <taxon>Bacteria</taxon>
        <taxon>Pseudomonadati</taxon>
        <taxon>Acidobacteriota</taxon>
        <taxon>Terriglobia</taxon>
        <taxon>Bryobacterales</taxon>
        <taxon>Solibacteraceae</taxon>
        <taxon>Candidatus Solibacter</taxon>
    </lineage>
</organism>
<name>Q01QE4_SOLUE</name>
<protein>
    <submittedName>
        <fullName evidence="5">Peptidase M20</fullName>
    </submittedName>
</protein>
<dbReference type="NCBIfam" id="NF006053">
    <property type="entry name" value="PRK08201.1"/>
    <property type="match status" value="1"/>
</dbReference>
<evidence type="ECO:0000259" key="4">
    <source>
        <dbReference type="Pfam" id="PF07687"/>
    </source>
</evidence>